<feature type="transmembrane region" description="Helical" evidence="7">
    <location>
        <begin position="179"/>
        <end position="197"/>
    </location>
</feature>
<dbReference type="PANTHER" id="PTHR43044">
    <property type="match status" value="1"/>
</dbReference>
<dbReference type="Proteomes" id="UP000218113">
    <property type="component" value="Unassembled WGS sequence"/>
</dbReference>
<evidence type="ECO:0000313" key="9">
    <source>
        <dbReference type="Proteomes" id="UP000218113"/>
    </source>
</evidence>
<organism evidence="8 9">
    <name type="scientific">SAR324 cluster bacterium</name>
    <dbReference type="NCBI Taxonomy" id="2024889"/>
    <lineage>
        <taxon>Bacteria</taxon>
        <taxon>Deltaproteobacteria</taxon>
        <taxon>SAR324 cluster</taxon>
    </lineage>
</organism>
<comment type="caution">
    <text evidence="8">The sequence shown here is derived from an EMBL/GenBank/DDBJ whole genome shotgun (WGS) entry which is preliminary data.</text>
</comment>
<feature type="transmembrane region" description="Helical" evidence="7">
    <location>
        <begin position="260"/>
        <end position="281"/>
    </location>
</feature>
<evidence type="ECO:0000256" key="6">
    <source>
        <dbReference type="ARBA" id="ARBA00023136"/>
    </source>
</evidence>
<evidence type="ECO:0000256" key="1">
    <source>
        <dbReference type="ARBA" id="ARBA00004651"/>
    </source>
</evidence>
<keyword evidence="4 7" id="KW-0812">Transmembrane</keyword>
<name>A0A2A4TBM8_9DELT</name>
<dbReference type="GO" id="GO:0005886">
    <property type="term" value="C:plasma membrane"/>
    <property type="evidence" value="ECO:0007669"/>
    <property type="project" value="UniProtKB-SubCell"/>
</dbReference>
<feature type="transmembrane region" description="Helical" evidence="7">
    <location>
        <begin position="121"/>
        <end position="146"/>
    </location>
</feature>
<keyword evidence="6 7" id="KW-0472">Membrane</keyword>
<feature type="transmembrane region" description="Helical" evidence="7">
    <location>
        <begin position="301"/>
        <end position="318"/>
    </location>
</feature>
<sequence length="411" mass="47256">MVILGILGMGVFAWGYQIRHGLEWSGISHPIGWGVYITDFVFWVGIGHAGTLISAVLYLVRAPFRTSIYRASEAMTVFAVMTAGLFPIIHVGRAWNAYWLIPYPNQRQLWVNFKSPLLWDVFAVSTYMSVSIAFFLLGLIPDLATVRDESKGIKRFLYSLPALGFRGTNHQWLHYMRGYLLFAAIATPLVFSVHSIVSWDFAMSSIPGWHTTIFAPYFVAGAIFSGCAMVLTLMIPLRLAFPGFRDIITIKDLEGMAKMILFTTVIVGYAYSIEFFIAYYSGAKYERALFWYRPFGEMKNFFWLMVFCNVIAPIPLWFKKIRTNIPALFLISILINIGMWLERFNIVVTSLAHDFDPYAWGTYTFEWVELWITLGSFGWFFMWFWLFVKIMPSLAVAELKEALNPPMRRAK</sequence>
<keyword evidence="3" id="KW-1003">Cell membrane</keyword>
<feature type="transmembrane region" description="Helical" evidence="7">
    <location>
        <begin position="74"/>
        <end position="101"/>
    </location>
</feature>
<evidence type="ECO:0000313" key="8">
    <source>
        <dbReference type="EMBL" id="PCI30784.1"/>
    </source>
</evidence>
<gene>
    <name evidence="8" type="ORF">COB67_00945</name>
</gene>
<evidence type="ECO:0000256" key="7">
    <source>
        <dbReference type="SAM" id="Phobius"/>
    </source>
</evidence>
<feature type="transmembrane region" description="Helical" evidence="7">
    <location>
        <begin position="325"/>
        <end position="341"/>
    </location>
</feature>
<evidence type="ECO:0000256" key="3">
    <source>
        <dbReference type="ARBA" id="ARBA00022475"/>
    </source>
</evidence>
<dbReference type="AlphaFoldDB" id="A0A2A4TBM8"/>
<feature type="transmembrane region" description="Helical" evidence="7">
    <location>
        <begin position="217"/>
        <end position="239"/>
    </location>
</feature>
<evidence type="ECO:0000256" key="4">
    <source>
        <dbReference type="ARBA" id="ARBA00022692"/>
    </source>
</evidence>
<comment type="subcellular location">
    <subcellularLocation>
        <location evidence="1">Cell membrane</location>
        <topology evidence="1">Multi-pass membrane protein</topology>
    </subcellularLocation>
</comment>
<feature type="transmembrane region" description="Helical" evidence="7">
    <location>
        <begin position="370"/>
        <end position="388"/>
    </location>
</feature>
<feature type="transmembrane region" description="Helical" evidence="7">
    <location>
        <begin position="40"/>
        <end position="62"/>
    </location>
</feature>
<accession>A0A2A4TBM8</accession>
<proteinExistence type="inferred from homology"/>
<dbReference type="PANTHER" id="PTHR43044:SF2">
    <property type="entry name" value="POLYSULPHIDE REDUCTASE NRFD"/>
    <property type="match status" value="1"/>
</dbReference>
<dbReference type="EMBL" id="NVSR01000002">
    <property type="protein sequence ID" value="PCI30784.1"/>
    <property type="molecule type" value="Genomic_DNA"/>
</dbReference>
<comment type="similarity">
    <text evidence="2">Belongs to the NrfD family.</text>
</comment>
<evidence type="ECO:0000256" key="2">
    <source>
        <dbReference type="ARBA" id="ARBA00008929"/>
    </source>
</evidence>
<protein>
    <submittedName>
        <fullName evidence="8">Hydrogenase</fullName>
    </submittedName>
</protein>
<dbReference type="Pfam" id="PF03916">
    <property type="entry name" value="NrfD"/>
    <property type="match status" value="1"/>
</dbReference>
<reference evidence="9" key="1">
    <citation type="submission" date="2017-08" db="EMBL/GenBank/DDBJ databases">
        <title>A dynamic microbial community with high functional redundancy inhabits the cold, oxic subseafloor aquifer.</title>
        <authorList>
            <person name="Tully B.J."/>
            <person name="Wheat C.G."/>
            <person name="Glazer B.T."/>
            <person name="Huber J.A."/>
        </authorList>
    </citation>
    <scope>NUCLEOTIDE SEQUENCE [LARGE SCALE GENOMIC DNA]</scope>
</reference>
<evidence type="ECO:0000256" key="5">
    <source>
        <dbReference type="ARBA" id="ARBA00022989"/>
    </source>
</evidence>
<dbReference type="InterPro" id="IPR005614">
    <property type="entry name" value="NrfD-like"/>
</dbReference>
<keyword evidence="5 7" id="KW-1133">Transmembrane helix</keyword>